<feature type="binding site" evidence="1">
    <location>
        <position position="380"/>
    </location>
    <ligand>
        <name>Zn(2+)</name>
        <dbReference type="ChEBI" id="CHEBI:29105"/>
    </ligand>
</feature>
<dbReference type="Gene3D" id="1.20.140.30">
    <property type="entry name" value="MOB kinase activator"/>
    <property type="match status" value="1"/>
</dbReference>
<keyword evidence="4" id="KW-1185">Reference proteome</keyword>
<feature type="non-terminal residue" evidence="3">
    <location>
        <position position="549"/>
    </location>
</feature>
<proteinExistence type="predicted"/>
<feature type="compositionally biased region" description="Low complexity" evidence="2">
    <location>
        <begin position="446"/>
        <end position="469"/>
    </location>
</feature>
<gene>
    <name evidence="3" type="ORF">MNOR_LOCUS10925</name>
</gene>
<feature type="region of interest" description="Disordered" evidence="2">
    <location>
        <begin position="439"/>
        <end position="469"/>
    </location>
</feature>
<accession>A0AAV2QBG2</accession>
<comment type="caution">
    <text evidence="3">The sequence shown here is derived from an EMBL/GenBank/DDBJ whole genome shotgun (WGS) entry which is preliminary data.</text>
</comment>
<dbReference type="SMART" id="SM01388">
    <property type="entry name" value="Mob1_phocein"/>
    <property type="match status" value="1"/>
</dbReference>
<dbReference type="EMBL" id="CAXKWB010005637">
    <property type="protein sequence ID" value="CAL4079331.1"/>
    <property type="molecule type" value="Genomic_DNA"/>
</dbReference>
<dbReference type="SUPFAM" id="SSF101152">
    <property type="entry name" value="Mob1/phocein"/>
    <property type="match status" value="1"/>
</dbReference>
<dbReference type="Proteomes" id="UP001497623">
    <property type="component" value="Unassembled WGS sequence"/>
</dbReference>
<feature type="region of interest" description="Disordered" evidence="2">
    <location>
        <begin position="528"/>
        <end position="549"/>
    </location>
</feature>
<evidence type="ECO:0000256" key="2">
    <source>
        <dbReference type="SAM" id="MobiDB-lite"/>
    </source>
</evidence>
<keyword evidence="1" id="KW-0479">Metal-binding</keyword>
<evidence type="ECO:0008006" key="5">
    <source>
        <dbReference type="Google" id="ProtNLM"/>
    </source>
</evidence>
<feature type="binding site" evidence="1">
    <location>
        <position position="300"/>
    </location>
    <ligand>
        <name>Zn(2+)</name>
        <dbReference type="ChEBI" id="CHEBI:29105"/>
    </ligand>
</feature>
<dbReference type="Pfam" id="PF03637">
    <property type="entry name" value="Mob1_phocein"/>
    <property type="match status" value="1"/>
</dbReference>
<evidence type="ECO:0000313" key="4">
    <source>
        <dbReference type="Proteomes" id="UP001497623"/>
    </source>
</evidence>
<reference evidence="3 4" key="1">
    <citation type="submission" date="2024-05" db="EMBL/GenBank/DDBJ databases">
        <authorList>
            <person name="Wallberg A."/>
        </authorList>
    </citation>
    <scope>NUCLEOTIDE SEQUENCE [LARGE SCALE GENOMIC DNA]</scope>
</reference>
<dbReference type="PANTHER" id="PTHR22599">
    <property type="entry name" value="MPS ONE BINDER KINASE ACTIVATOR-LIKE MOB"/>
    <property type="match status" value="1"/>
</dbReference>
<protein>
    <recommendedName>
        <fullName evidence="5">MOB kinase activator-like 2</fullName>
    </recommendedName>
</protein>
<evidence type="ECO:0000256" key="1">
    <source>
        <dbReference type="PIRSR" id="PIRSR605301-1"/>
    </source>
</evidence>
<dbReference type="AlphaFoldDB" id="A0AAV2QBG2"/>
<sequence>MSHPWPKGRHTLALRPITHEPGGVLRGGPPSWGSWASTASTCSSSCSWHSAAWANPGQAAWPLSQTTMQQGDDIQGLWSLPLDALSTAPLAPPSPSTASYSSALVRAARMRRSSVVAALLQEHRCTGPQHRHTPLPVGKEGVVDASAFYRYYEDGSVLGPGSGSRTVPGAGIGGGSSNSSNNNVGDSDVCGGAGLSSLALAVPVKLEGLLKLFAQSLHLVLAAMCTRKARRKERECTPAQEHEHKLYLEEAVLERKIPETDLRQLVELPPGLGYEEWLASHTIDFFQHINLLYGTVCEYCTLSGCPDMTGPATRQYLWFDEKGKKTRVAAPQYVDYVMTFTQKTINDETIFPTKFENEFPTSFESIVKKIHRLLFHVLAHLYHSHFREMVLLNLHAHLNCIFAHFILFNQRFTLIEEKETEILHDLVVALKLLPESEDSTTSAIDNSSTSLLTSTNTETNTSTTLTTSSCSQQLGEDTINASPITSDTSTVACPSQLSSSHCDSDSLTQGQESLAACTAESGIGVSLGPEIPSSGAMDTCVVAPPDTRP</sequence>
<dbReference type="InterPro" id="IPR036703">
    <property type="entry name" value="MOB_kinase_act_sf"/>
</dbReference>
<feature type="binding site" evidence="1">
    <location>
        <position position="305"/>
    </location>
    <ligand>
        <name>Zn(2+)</name>
        <dbReference type="ChEBI" id="CHEBI:29105"/>
    </ligand>
</feature>
<organism evidence="3 4">
    <name type="scientific">Meganyctiphanes norvegica</name>
    <name type="common">Northern krill</name>
    <name type="synonym">Thysanopoda norvegica</name>
    <dbReference type="NCBI Taxonomy" id="48144"/>
    <lineage>
        <taxon>Eukaryota</taxon>
        <taxon>Metazoa</taxon>
        <taxon>Ecdysozoa</taxon>
        <taxon>Arthropoda</taxon>
        <taxon>Crustacea</taxon>
        <taxon>Multicrustacea</taxon>
        <taxon>Malacostraca</taxon>
        <taxon>Eumalacostraca</taxon>
        <taxon>Eucarida</taxon>
        <taxon>Euphausiacea</taxon>
        <taxon>Euphausiidae</taxon>
        <taxon>Meganyctiphanes</taxon>
    </lineage>
</organism>
<evidence type="ECO:0000313" key="3">
    <source>
        <dbReference type="EMBL" id="CAL4079331.1"/>
    </source>
</evidence>
<feature type="binding site" evidence="1">
    <location>
        <position position="385"/>
    </location>
    <ligand>
        <name>Zn(2+)</name>
        <dbReference type="ChEBI" id="CHEBI:29105"/>
    </ligand>
</feature>
<name>A0AAV2QBG2_MEGNR</name>
<dbReference type="InterPro" id="IPR005301">
    <property type="entry name" value="MOB_kinase_act_fam"/>
</dbReference>
<keyword evidence="1" id="KW-0862">Zinc</keyword>